<evidence type="ECO:0000313" key="4">
    <source>
        <dbReference type="Proteomes" id="UP001189429"/>
    </source>
</evidence>
<dbReference type="EMBL" id="CAUYUJ010016587">
    <property type="protein sequence ID" value="CAK0866906.1"/>
    <property type="molecule type" value="Genomic_DNA"/>
</dbReference>
<keyword evidence="2" id="KW-0472">Membrane</keyword>
<feature type="transmembrane region" description="Helical" evidence="2">
    <location>
        <begin position="137"/>
        <end position="159"/>
    </location>
</feature>
<keyword evidence="4" id="KW-1185">Reference proteome</keyword>
<accession>A0ABN9V520</accession>
<reference evidence="3" key="1">
    <citation type="submission" date="2023-10" db="EMBL/GenBank/DDBJ databases">
        <authorList>
            <person name="Chen Y."/>
            <person name="Shah S."/>
            <person name="Dougan E. K."/>
            <person name="Thang M."/>
            <person name="Chan C."/>
        </authorList>
    </citation>
    <scope>NUCLEOTIDE SEQUENCE [LARGE SCALE GENOMIC DNA]</scope>
</reference>
<feature type="transmembrane region" description="Helical" evidence="2">
    <location>
        <begin position="64"/>
        <end position="86"/>
    </location>
</feature>
<feature type="region of interest" description="Disordered" evidence="1">
    <location>
        <begin position="354"/>
        <end position="381"/>
    </location>
</feature>
<dbReference type="PANTHER" id="PTHR31102:SF1">
    <property type="entry name" value="CATION_H+ EXCHANGER DOMAIN-CONTAINING PROTEIN"/>
    <property type="match status" value="1"/>
</dbReference>
<evidence type="ECO:0008006" key="5">
    <source>
        <dbReference type="Google" id="ProtNLM"/>
    </source>
</evidence>
<protein>
    <recommendedName>
        <fullName evidence="5">Cation/H+ exchanger domain-containing protein</fullName>
    </recommendedName>
</protein>
<sequence>MAFLPASCEILGITAYGVLVLGFHPIEGLVLGTVLVAIGDGLVIPKMKEFGVRFKGHPMPRLMFTWAPLEASYALTVFGILVGMSAPAHQPDVHLGLLVVGNVLRVIATIAVGAFLGGVAGWLIPIRTALLWSRRQVFSGSAVEAFLMVLSVALTAFGLGGASDHGKELIPMGFSPGSMFQPELLVIVTGSCFASYTEPRLLHEVEGILGGVWVFGQLFLFSMLGSRTTPAIMTQLYRVLPVMLVGLSFRFAGVFFGMTLTMKARGRKWKELLPDVVFCFLSTLPRATIQGALGAVPVTQRFFNRFPQRLLAQEFIFIAARLYIVSMSIVGMILLNAFGPRMLQATMHDPVHERCPTAETSSIDASIEGSHAEDVNSRENSDALLARPRSGDAVQNALETLAEKFSLPPGEVLSMLCHASEAGKDADNHRGHPPFARQNSAPEIDSGHVRCDHLGMRLHSRVQQSVRSGRRRFEPTGKAMDIEDCELALAQFEAAGSLMAAHMGMAAEGL</sequence>
<evidence type="ECO:0000256" key="1">
    <source>
        <dbReference type="SAM" id="MobiDB-lite"/>
    </source>
</evidence>
<keyword evidence="2" id="KW-0812">Transmembrane</keyword>
<feature type="transmembrane region" description="Helical" evidence="2">
    <location>
        <begin position="315"/>
        <end position="338"/>
    </location>
</feature>
<comment type="caution">
    <text evidence="3">The sequence shown here is derived from an EMBL/GenBank/DDBJ whole genome shotgun (WGS) entry which is preliminary data.</text>
</comment>
<name>A0ABN9V520_9DINO</name>
<gene>
    <name evidence="3" type="ORF">PCOR1329_LOCUS53970</name>
</gene>
<organism evidence="3 4">
    <name type="scientific">Prorocentrum cordatum</name>
    <dbReference type="NCBI Taxonomy" id="2364126"/>
    <lineage>
        <taxon>Eukaryota</taxon>
        <taxon>Sar</taxon>
        <taxon>Alveolata</taxon>
        <taxon>Dinophyceae</taxon>
        <taxon>Prorocentrales</taxon>
        <taxon>Prorocentraceae</taxon>
        <taxon>Prorocentrum</taxon>
    </lineage>
</organism>
<feature type="transmembrane region" description="Helical" evidence="2">
    <location>
        <begin position="106"/>
        <end position="125"/>
    </location>
</feature>
<dbReference type="Proteomes" id="UP001189429">
    <property type="component" value="Unassembled WGS sequence"/>
</dbReference>
<feature type="region of interest" description="Disordered" evidence="1">
    <location>
        <begin position="424"/>
        <end position="445"/>
    </location>
</feature>
<dbReference type="PANTHER" id="PTHR31102">
    <property type="match status" value="1"/>
</dbReference>
<evidence type="ECO:0000313" key="3">
    <source>
        <dbReference type="EMBL" id="CAK0866906.1"/>
    </source>
</evidence>
<keyword evidence="2" id="KW-1133">Transmembrane helix</keyword>
<feature type="transmembrane region" description="Helical" evidence="2">
    <location>
        <begin position="208"/>
        <end position="227"/>
    </location>
</feature>
<dbReference type="InterPro" id="IPR051843">
    <property type="entry name" value="CPA1_transporter"/>
</dbReference>
<feature type="transmembrane region" description="Helical" evidence="2">
    <location>
        <begin position="26"/>
        <end position="44"/>
    </location>
</feature>
<feature type="transmembrane region" description="Helical" evidence="2">
    <location>
        <begin position="239"/>
        <end position="260"/>
    </location>
</feature>
<proteinExistence type="predicted"/>
<feature type="compositionally biased region" description="Basic and acidic residues" evidence="1">
    <location>
        <begin position="370"/>
        <end position="381"/>
    </location>
</feature>
<feature type="transmembrane region" description="Helical" evidence="2">
    <location>
        <begin position="272"/>
        <end position="295"/>
    </location>
</feature>
<evidence type="ECO:0000256" key="2">
    <source>
        <dbReference type="SAM" id="Phobius"/>
    </source>
</evidence>